<dbReference type="Gene3D" id="1.10.10.60">
    <property type="entry name" value="Homeodomain-like"/>
    <property type="match status" value="1"/>
</dbReference>
<dbReference type="Proteomes" id="UP001300012">
    <property type="component" value="Unassembled WGS sequence"/>
</dbReference>
<evidence type="ECO:0000313" key="4">
    <source>
        <dbReference type="EMBL" id="MCR8630583.1"/>
    </source>
</evidence>
<keyword evidence="1" id="KW-0805">Transcription regulation</keyword>
<evidence type="ECO:0000259" key="3">
    <source>
        <dbReference type="PROSITE" id="PS01124"/>
    </source>
</evidence>
<evidence type="ECO:0000256" key="1">
    <source>
        <dbReference type="ARBA" id="ARBA00023015"/>
    </source>
</evidence>
<protein>
    <recommendedName>
        <fullName evidence="3">HTH araC/xylS-type domain-containing protein</fullName>
    </recommendedName>
</protein>
<dbReference type="InterPro" id="IPR018060">
    <property type="entry name" value="HTH_AraC"/>
</dbReference>
<dbReference type="EMBL" id="JANQBD010000003">
    <property type="protein sequence ID" value="MCR8630583.1"/>
    <property type="molecule type" value="Genomic_DNA"/>
</dbReference>
<evidence type="ECO:0000256" key="2">
    <source>
        <dbReference type="ARBA" id="ARBA00023163"/>
    </source>
</evidence>
<dbReference type="PROSITE" id="PS01124">
    <property type="entry name" value="HTH_ARAC_FAMILY_2"/>
    <property type="match status" value="1"/>
</dbReference>
<feature type="domain" description="HTH araC/xylS-type" evidence="3">
    <location>
        <begin position="1"/>
        <end position="41"/>
    </location>
</feature>
<evidence type="ECO:0000313" key="5">
    <source>
        <dbReference type="Proteomes" id="UP001300012"/>
    </source>
</evidence>
<name>A0ABT1YED5_9BACL</name>
<accession>A0ABT1YED5</accession>
<gene>
    <name evidence="4" type="ORF">NV381_05135</name>
</gene>
<dbReference type="SUPFAM" id="SSF46689">
    <property type="entry name" value="Homeodomain-like"/>
    <property type="match status" value="1"/>
</dbReference>
<keyword evidence="5" id="KW-1185">Reference proteome</keyword>
<dbReference type="InterPro" id="IPR009057">
    <property type="entry name" value="Homeodomain-like_sf"/>
</dbReference>
<proteinExistence type="predicted"/>
<keyword evidence="2" id="KW-0804">Transcription</keyword>
<reference evidence="4 5" key="1">
    <citation type="submission" date="2022-08" db="EMBL/GenBank/DDBJ databases">
        <title>Paenibacillus endoradicis sp. nov., Paenibacillus radicibacter sp. nov and Paenibacillus pararadicis sp. nov., three cold-adapted plant growth-promoting bacteria isolated from root of Larix gmelinii in Great Khingan.</title>
        <authorList>
            <person name="Xue H."/>
        </authorList>
    </citation>
    <scope>NUCLEOTIDE SEQUENCE [LARGE SCALE GENOMIC DNA]</scope>
    <source>
        <strain evidence="4 5">N5-1-1-5</strain>
    </source>
</reference>
<organism evidence="4 5">
    <name type="scientific">Paenibacillus radicis</name>
    <name type="common">ex Xue et al. 2023</name>
    <dbReference type="NCBI Taxonomy" id="2972489"/>
    <lineage>
        <taxon>Bacteria</taxon>
        <taxon>Bacillati</taxon>
        <taxon>Bacillota</taxon>
        <taxon>Bacilli</taxon>
        <taxon>Bacillales</taxon>
        <taxon>Paenibacillaceae</taxon>
        <taxon>Paenibacillus</taxon>
    </lineage>
</organism>
<sequence length="60" mass="6805">MNERYREDLSLDECAQAAATNPYTLSRGFKQVTGFNFVDYLTHVTKGLVKKGSNIRYKAS</sequence>
<comment type="caution">
    <text evidence="4">The sequence shown here is derived from an EMBL/GenBank/DDBJ whole genome shotgun (WGS) entry which is preliminary data.</text>
</comment>